<dbReference type="InterPro" id="IPR011528">
    <property type="entry name" value="NERD"/>
</dbReference>
<dbReference type="GO" id="GO:0003916">
    <property type="term" value="F:DNA topoisomerase activity"/>
    <property type="evidence" value="ECO:0007669"/>
    <property type="project" value="InterPro"/>
</dbReference>
<dbReference type="GO" id="GO:0003677">
    <property type="term" value="F:DNA binding"/>
    <property type="evidence" value="ECO:0007669"/>
    <property type="project" value="InterPro"/>
</dbReference>
<dbReference type="Proteomes" id="UP000442619">
    <property type="component" value="Unassembled WGS sequence"/>
</dbReference>
<accession>A0A844FTF1</accession>
<sequence length="250" mass="28664">MGMSIGIIVIFIYIVVCIERRRSAPKRKGKHGEERVAHILSSLDPEYYMVLNNILLKSPNGTTQIDHVVVSQYGIFVIEVKNYSGWIYGSERDHQWTETFKTTKHHFMNPIHQNYGHIKNLEALIGKEGIPFYSIITFSNNATLKLNLQHEHVVYFFNLLSTIQALSTQPVLTHVQMLHLTLEIKSYNIDQEETRNEHITNIQNRKAAINGLQPGDICPKCGGRLVVRTGKHGKFIGCDHYPQCHFTKNL</sequence>
<comment type="caution">
    <text evidence="2">The sequence shown here is derived from an EMBL/GenBank/DDBJ whole genome shotgun (WGS) entry which is preliminary data.</text>
</comment>
<evidence type="ECO:0000313" key="3">
    <source>
        <dbReference type="Proteomes" id="UP000442619"/>
    </source>
</evidence>
<dbReference type="Pfam" id="PF01396">
    <property type="entry name" value="Zn_ribbon_Top1"/>
    <property type="match status" value="1"/>
</dbReference>
<dbReference type="Gene3D" id="3.30.65.10">
    <property type="entry name" value="Bacterial Topoisomerase I, domain 1"/>
    <property type="match status" value="1"/>
</dbReference>
<evidence type="ECO:0000313" key="2">
    <source>
        <dbReference type="EMBL" id="MST88954.1"/>
    </source>
</evidence>
<dbReference type="GO" id="GO:0006265">
    <property type="term" value="P:DNA topological change"/>
    <property type="evidence" value="ECO:0007669"/>
    <property type="project" value="InterPro"/>
</dbReference>
<protein>
    <recommendedName>
        <fullName evidence="1">NERD domain-containing protein</fullName>
    </recommendedName>
</protein>
<dbReference type="AlphaFoldDB" id="A0A844FTF1"/>
<organism evidence="2 3">
    <name type="scientific">Sharpea porci</name>
    <dbReference type="NCBI Taxonomy" id="2652286"/>
    <lineage>
        <taxon>Bacteria</taxon>
        <taxon>Bacillati</taxon>
        <taxon>Bacillota</taxon>
        <taxon>Erysipelotrichia</taxon>
        <taxon>Erysipelotrichales</taxon>
        <taxon>Coprobacillaceae</taxon>
        <taxon>Sharpea</taxon>
    </lineage>
</organism>
<dbReference type="RefSeq" id="WP_154515232.1">
    <property type="nucleotide sequence ID" value="NZ_VUNM01000008.1"/>
</dbReference>
<reference evidence="2 3" key="1">
    <citation type="submission" date="2019-08" db="EMBL/GenBank/DDBJ databases">
        <title>In-depth cultivation of the pig gut microbiome towards novel bacterial diversity and tailored functional studies.</title>
        <authorList>
            <person name="Wylensek D."/>
            <person name="Hitch T.C.A."/>
            <person name="Clavel T."/>
        </authorList>
    </citation>
    <scope>NUCLEOTIDE SEQUENCE [LARGE SCALE GENOMIC DNA]</scope>
    <source>
        <strain evidence="2 3">CA-Schmier-601-WT-3</strain>
    </source>
</reference>
<dbReference type="GO" id="GO:0005694">
    <property type="term" value="C:chromosome"/>
    <property type="evidence" value="ECO:0007669"/>
    <property type="project" value="InterPro"/>
</dbReference>
<dbReference type="Pfam" id="PF08378">
    <property type="entry name" value="NERD"/>
    <property type="match status" value="1"/>
</dbReference>
<dbReference type="EMBL" id="VUNM01000008">
    <property type="protein sequence ID" value="MST88954.1"/>
    <property type="molecule type" value="Genomic_DNA"/>
</dbReference>
<proteinExistence type="predicted"/>
<dbReference type="SUPFAM" id="SSF57783">
    <property type="entry name" value="Zinc beta-ribbon"/>
    <property type="match status" value="1"/>
</dbReference>
<evidence type="ECO:0000259" key="1">
    <source>
        <dbReference type="PROSITE" id="PS50965"/>
    </source>
</evidence>
<name>A0A844FTF1_9FIRM</name>
<dbReference type="InterPro" id="IPR013498">
    <property type="entry name" value="Topo_IA_Znf"/>
</dbReference>
<dbReference type="PROSITE" id="PS50965">
    <property type="entry name" value="NERD"/>
    <property type="match status" value="1"/>
</dbReference>
<keyword evidence="3" id="KW-1185">Reference proteome</keyword>
<gene>
    <name evidence="2" type="ORF">FYJ79_05080</name>
</gene>
<feature type="domain" description="NERD" evidence="1">
    <location>
        <begin position="28"/>
        <end position="144"/>
    </location>
</feature>